<feature type="region of interest" description="Disordered" evidence="1">
    <location>
        <begin position="517"/>
        <end position="558"/>
    </location>
</feature>
<feature type="compositionally biased region" description="Basic and acidic residues" evidence="1">
    <location>
        <begin position="517"/>
        <end position="542"/>
    </location>
</feature>
<organism evidence="2 3">
    <name type="scientific">Zopfia rhizophila CBS 207.26</name>
    <dbReference type="NCBI Taxonomy" id="1314779"/>
    <lineage>
        <taxon>Eukaryota</taxon>
        <taxon>Fungi</taxon>
        <taxon>Dikarya</taxon>
        <taxon>Ascomycota</taxon>
        <taxon>Pezizomycotina</taxon>
        <taxon>Dothideomycetes</taxon>
        <taxon>Dothideomycetes incertae sedis</taxon>
        <taxon>Zopfiaceae</taxon>
        <taxon>Zopfia</taxon>
    </lineage>
</organism>
<keyword evidence="3" id="KW-1185">Reference proteome</keyword>
<name>A0A6A6D7A7_9PEZI</name>
<protein>
    <recommendedName>
        <fullName evidence="4">CCHC-type domain-containing protein</fullName>
    </recommendedName>
</protein>
<dbReference type="EMBL" id="ML994760">
    <property type="protein sequence ID" value="KAF2174925.1"/>
    <property type="molecule type" value="Genomic_DNA"/>
</dbReference>
<dbReference type="Proteomes" id="UP000800200">
    <property type="component" value="Unassembled WGS sequence"/>
</dbReference>
<feature type="compositionally biased region" description="Basic and acidic residues" evidence="1">
    <location>
        <begin position="393"/>
        <end position="412"/>
    </location>
</feature>
<evidence type="ECO:0000313" key="3">
    <source>
        <dbReference type="Proteomes" id="UP000800200"/>
    </source>
</evidence>
<feature type="region of interest" description="Disordered" evidence="1">
    <location>
        <begin position="608"/>
        <end position="652"/>
    </location>
</feature>
<feature type="compositionally biased region" description="Polar residues" evidence="1">
    <location>
        <begin position="467"/>
        <end position="486"/>
    </location>
</feature>
<reference evidence="2" key="1">
    <citation type="journal article" date="2020" name="Stud. Mycol.">
        <title>101 Dothideomycetes genomes: a test case for predicting lifestyles and emergence of pathogens.</title>
        <authorList>
            <person name="Haridas S."/>
            <person name="Albert R."/>
            <person name="Binder M."/>
            <person name="Bloem J."/>
            <person name="Labutti K."/>
            <person name="Salamov A."/>
            <person name="Andreopoulos B."/>
            <person name="Baker S."/>
            <person name="Barry K."/>
            <person name="Bills G."/>
            <person name="Bluhm B."/>
            <person name="Cannon C."/>
            <person name="Castanera R."/>
            <person name="Culley D."/>
            <person name="Daum C."/>
            <person name="Ezra D."/>
            <person name="Gonzalez J."/>
            <person name="Henrissat B."/>
            <person name="Kuo A."/>
            <person name="Liang C."/>
            <person name="Lipzen A."/>
            <person name="Lutzoni F."/>
            <person name="Magnuson J."/>
            <person name="Mondo S."/>
            <person name="Nolan M."/>
            <person name="Ohm R."/>
            <person name="Pangilinan J."/>
            <person name="Park H.-J."/>
            <person name="Ramirez L."/>
            <person name="Alfaro M."/>
            <person name="Sun H."/>
            <person name="Tritt A."/>
            <person name="Yoshinaga Y."/>
            <person name="Zwiers L.-H."/>
            <person name="Turgeon B."/>
            <person name="Goodwin S."/>
            <person name="Spatafora J."/>
            <person name="Crous P."/>
            <person name="Grigoriev I."/>
        </authorList>
    </citation>
    <scope>NUCLEOTIDE SEQUENCE</scope>
    <source>
        <strain evidence="2">CBS 207.26</strain>
    </source>
</reference>
<feature type="region of interest" description="Disordered" evidence="1">
    <location>
        <begin position="462"/>
        <end position="486"/>
    </location>
</feature>
<sequence length="686" mass="74780">MNGAGEYYVLPAGPMYRNDPSPTDPALCNDFPGLGARPEDSHCIRCGKLADRAHRREWLNCPDKCFLCRGRKHYGKACPTMVYTVDRWWWRHRGVVGNIPGHPHEPPQLRTGANTASASRGGFPAMPRGGPLAVSRPPFQNVPLVESSNDVPMAILEAMRNELAGRDFSILETGLQAAQKMVRDSDEMKLALRKILSASTNLGPDVLEGSTQMVLLSENMLQNSHAIRQKVMSWAQDAIVHSREERPYRLHANDLASHRPLAEAGSRPTYSDIINARNRREKAEGCANPPALTSVTPISGPQLEMSYESIDGTLSPDLRPSALGQAEPAIPSRNSAYSGLPGTVRNVRLSRHKRLGIHNSSSITSIGHLATPPSMLQDEGRSTLALPPQSSARSKDPRLAGHHIRFELEHGHGTRAHFSASSDARQDGRRIRSGPDHGIGMTASPFAENSAAIGIEGSWRSKYSPGPTATQASHRNHNTPSFTLSVNTHNDERFTASSVSVEPASITEAIDTLIKEEKENGKRKAEDTASGERHGKGIKVEGNETAAQGAEEPGSENADIKVGSVAPWLRFALPQKPVGPLKEMSTSSKLPDAWQYLPELQAEIDEQAGRLTPPPGSMSRKNAPDGITTKNEDVDEREHQQGIPRERGGADGTAAQFTDCAEAQYLCEHFRRFYEAKNRPVTEHGG</sequence>
<feature type="compositionally biased region" description="Basic and acidic residues" evidence="1">
    <location>
        <begin position="424"/>
        <end position="435"/>
    </location>
</feature>
<feature type="compositionally biased region" description="Basic and acidic residues" evidence="1">
    <location>
        <begin position="630"/>
        <end position="649"/>
    </location>
</feature>
<feature type="region of interest" description="Disordered" evidence="1">
    <location>
        <begin position="364"/>
        <end position="444"/>
    </location>
</feature>
<accession>A0A6A6D7A7</accession>
<evidence type="ECO:0000256" key="1">
    <source>
        <dbReference type="SAM" id="MobiDB-lite"/>
    </source>
</evidence>
<evidence type="ECO:0000313" key="2">
    <source>
        <dbReference type="EMBL" id="KAF2174925.1"/>
    </source>
</evidence>
<gene>
    <name evidence="2" type="ORF">K469DRAFT_685157</name>
</gene>
<dbReference type="AlphaFoldDB" id="A0A6A6D7A7"/>
<evidence type="ECO:0008006" key="4">
    <source>
        <dbReference type="Google" id="ProtNLM"/>
    </source>
</evidence>
<proteinExistence type="predicted"/>
<dbReference type="OrthoDB" id="3798327at2759"/>